<organism evidence="1 2">
    <name type="scientific">Limosilactobacillus vaginalis</name>
    <dbReference type="NCBI Taxonomy" id="1633"/>
    <lineage>
        <taxon>Bacteria</taxon>
        <taxon>Bacillati</taxon>
        <taxon>Bacillota</taxon>
        <taxon>Bacilli</taxon>
        <taxon>Lactobacillales</taxon>
        <taxon>Lactobacillaceae</taxon>
        <taxon>Limosilactobacillus</taxon>
    </lineage>
</organism>
<evidence type="ECO:0000313" key="2">
    <source>
        <dbReference type="Proteomes" id="UP001527392"/>
    </source>
</evidence>
<dbReference type="EMBL" id="JAKHMS010000007">
    <property type="protein sequence ID" value="MCZ3781374.1"/>
    <property type="molecule type" value="Genomic_DNA"/>
</dbReference>
<dbReference type="Proteomes" id="UP001527392">
    <property type="component" value="Unassembled WGS sequence"/>
</dbReference>
<dbReference type="RefSeq" id="WP_269257277.1">
    <property type="nucleotide sequence ID" value="NZ_JAKHMK010000006.1"/>
</dbReference>
<gene>
    <name evidence="1" type="ORF">L2504_04350</name>
</gene>
<reference evidence="1 2" key="1">
    <citation type="submission" date="2022-01" db="EMBL/GenBank/DDBJ databases">
        <title>VMRC isolate genome collection.</title>
        <authorList>
            <person name="France M."/>
            <person name="Rutt L."/>
            <person name="Humphrys M."/>
            <person name="Ravel J."/>
        </authorList>
    </citation>
    <scope>NUCLEOTIDE SEQUENCE [LARGE SCALE GENOMIC DNA]</scope>
    <source>
        <strain evidence="1 2">C0030B4</strain>
    </source>
</reference>
<name>A0ABT4K6M4_9LACO</name>
<evidence type="ECO:0000313" key="1">
    <source>
        <dbReference type="EMBL" id="MCZ3781374.1"/>
    </source>
</evidence>
<protein>
    <submittedName>
        <fullName evidence="1">Uncharacterized protein</fullName>
    </submittedName>
</protein>
<comment type="caution">
    <text evidence="1">The sequence shown here is derived from an EMBL/GenBank/DDBJ whole genome shotgun (WGS) entry which is preliminary data.</text>
</comment>
<proteinExistence type="predicted"/>
<keyword evidence="2" id="KW-1185">Reference proteome</keyword>
<sequence length="63" mass="7488">MNDWKDLYNNQKDNSKLYRALIQYSEHFGVPFPMFMIGEATVKVIDQCIKNNKEYEPQPGLIY</sequence>
<accession>A0ABT4K6M4</accession>